<keyword evidence="4" id="KW-0479">Metal-binding</keyword>
<evidence type="ECO:0000256" key="4">
    <source>
        <dbReference type="ARBA" id="ARBA00022723"/>
    </source>
</evidence>
<gene>
    <name evidence="8" type="primary">hemZ_2</name>
    <name evidence="8" type="ORF">ABG79_01142</name>
</gene>
<keyword evidence="6" id="KW-0411">Iron-sulfur</keyword>
<dbReference type="PANTHER" id="PTHR11135">
    <property type="entry name" value="HISTONE ACETYLTRANSFERASE-RELATED"/>
    <property type="match status" value="1"/>
</dbReference>
<dbReference type="OrthoDB" id="9815044at2"/>
<dbReference type="EC" id="1.3.99.22" evidence="8"/>
<dbReference type="InterPro" id="IPR006638">
    <property type="entry name" value="Elp3/MiaA/NifB-like_rSAM"/>
</dbReference>
<dbReference type="Proteomes" id="UP000052015">
    <property type="component" value="Unassembled WGS sequence"/>
</dbReference>
<evidence type="ECO:0000259" key="7">
    <source>
        <dbReference type="PROSITE" id="PS51918"/>
    </source>
</evidence>
<dbReference type="SMART" id="SM00729">
    <property type="entry name" value="Elp3"/>
    <property type="match status" value="1"/>
</dbReference>
<organism evidence="8 9">
    <name type="scientific">Caloramator mitchellensis</name>
    <dbReference type="NCBI Taxonomy" id="908809"/>
    <lineage>
        <taxon>Bacteria</taxon>
        <taxon>Bacillati</taxon>
        <taxon>Bacillota</taxon>
        <taxon>Clostridia</taxon>
        <taxon>Eubacteriales</taxon>
        <taxon>Clostridiaceae</taxon>
        <taxon>Caloramator</taxon>
    </lineage>
</organism>
<dbReference type="PROSITE" id="PS51918">
    <property type="entry name" value="RADICAL_SAM"/>
    <property type="match status" value="1"/>
</dbReference>
<dbReference type="InterPro" id="IPR039661">
    <property type="entry name" value="ELP3"/>
</dbReference>
<dbReference type="CDD" id="cd01335">
    <property type="entry name" value="Radical_SAM"/>
    <property type="match status" value="1"/>
</dbReference>
<dbReference type="InterPro" id="IPR032432">
    <property type="entry name" value="Radical_SAM_C"/>
</dbReference>
<dbReference type="GO" id="GO:0016491">
    <property type="term" value="F:oxidoreductase activity"/>
    <property type="evidence" value="ECO:0007669"/>
    <property type="project" value="UniProtKB-KW"/>
</dbReference>
<dbReference type="SFLD" id="SFLDS00029">
    <property type="entry name" value="Radical_SAM"/>
    <property type="match status" value="1"/>
</dbReference>
<dbReference type="GO" id="GO:0005737">
    <property type="term" value="C:cytoplasm"/>
    <property type="evidence" value="ECO:0007669"/>
    <property type="project" value="TreeGrafter"/>
</dbReference>
<dbReference type="RefSeq" id="WP_057978023.1">
    <property type="nucleotide sequence ID" value="NZ_LKHP01000005.1"/>
</dbReference>
<keyword evidence="5" id="KW-0408">Iron</keyword>
<keyword evidence="2" id="KW-0004">4Fe-4S</keyword>
<evidence type="ECO:0000256" key="1">
    <source>
        <dbReference type="ARBA" id="ARBA00001966"/>
    </source>
</evidence>
<dbReference type="GO" id="GO:0046872">
    <property type="term" value="F:metal ion binding"/>
    <property type="evidence" value="ECO:0007669"/>
    <property type="project" value="UniProtKB-KW"/>
</dbReference>
<comment type="cofactor">
    <cofactor evidence="1">
        <name>[4Fe-4S] cluster</name>
        <dbReference type="ChEBI" id="CHEBI:49883"/>
    </cofactor>
</comment>
<evidence type="ECO:0000256" key="5">
    <source>
        <dbReference type="ARBA" id="ARBA00023004"/>
    </source>
</evidence>
<dbReference type="InterPro" id="IPR058240">
    <property type="entry name" value="rSAM_sf"/>
</dbReference>
<keyword evidence="8" id="KW-0560">Oxidoreductase</keyword>
<dbReference type="EMBL" id="LKHP01000005">
    <property type="protein sequence ID" value="KRQ86952.1"/>
    <property type="molecule type" value="Genomic_DNA"/>
</dbReference>
<keyword evidence="3" id="KW-0949">S-adenosyl-L-methionine</keyword>
<dbReference type="InterPro" id="IPR007197">
    <property type="entry name" value="rSAM"/>
</dbReference>
<dbReference type="Gene3D" id="3.80.30.20">
    <property type="entry name" value="tm_1862 like domain"/>
    <property type="match status" value="1"/>
</dbReference>
<evidence type="ECO:0000256" key="2">
    <source>
        <dbReference type="ARBA" id="ARBA00022485"/>
    </source>
</evidence>
<evidence type="ECO:0000256" key="3">
    <source>
        <dbReference type="ARBA" id="ARBA00022691"/>
    </source>
</evidence>
<dbReference type="GO" id="GO:0051539">
    <property type="term" value="F:4 iron, 4 sulfur cluster binding"/>
    <property type="evidence" value="ECO:0007669"/>
    <property type="project" value="UniProtKB-KW"/>
</dbReference>
<sequence length="356" mass="41152">MNKKYYIIPIFVPHKGCPHDCVFCNQKKITGSEIEIDENFVYSQVDDYLKTIDRNNSHIELSFYGGSFTGIPVDYQNELLKAANNILLEGKIDDIRISTRPDYINRFILENLSKYNVGIIELGVQSLDEEVLKASERGHTTEDVFNAVRLIKSFGLKLGLQMMIGLPKDNLIKDIDTAQKIIELKPDFVRIYPALIIKDTYMEWMYYNGIYTPLSLDEAIFVSKKVYLMFLKSDIPVIRIGLQASEGINLGKDVIAGPFHPSFRELVESSILSDMIEFVVNEYFNEENLLRIRISNNYISKLYAGKKKYYNDLKERLKNIKLNIETDYSLEGEYLLFESDKLSRKMSIKDYAKISI</sequence>
<dbReference type="PATRIC" id="fig|908809.3.peg.1151"/>
<dbReference type="Pfam" id="PF16199">
    <property type="entry name" value="Radical_SAM_C"/>
    <property type="match status" value="1"/>
</dbReference>
<dbReference type="AlphaFoldDB" id="A0A0R3JTZ3"/>
<name>A0A0R3JTZ3_CALMK</name>
<comment type="caution">
    <text evidence="8">The sequence shown here is derived from an EMBL/GenBank/DDBJ whole genome shotgun (WGS) entry which is preliminary data.</text>
</comment>
<dbReference type="SUPFAM" id="SSF102114">
    <property type="entry name" value="Radical SAM enzymes"/>
    <property type="match status" value="1"/>
</dbReference>
<dbReference type="PANTHER" id="PTHR11135:SF0">
    <property type="entry name" value="ELONGATOR COMPLEX PROTEIN 3"/>
    <property type="match status" value="1"/>
</dbReference>
<evidence type="ECO:0000256" key="6">
    <source>
        <dbReference type="ARBA" id="ARBA00023014"/>
    </source>
</evidence>
<protein>
    <submittedName>
        <fullName evidence="8">Oxygen-independent coproporphyrinogen-III oxidase 2</fullName>
        <ecNumber evidence="8">1.3.99.22</ecNumber>
    </submittedName>
</protein>
<dbReference type="STRING" id="908809.ABG79_01142"/>
<keyword evidence="9" id="KW-1185">Reference proteome</keyword>
<dbReference type="SFLD" id="SFLDG01086">
    <property type="entry name" value="elongater_protein-like"/>
    <property type="match status" value="1"/>
</dbReference>
<accession>A0A0R3JTZ3</accession>
<evidence type="ECO:0000313" key="9">
    <source>
        <dbReference type="Proteomes" id="UP000052015"/>
    </source>
</evidence>
<proteinExistence type="predicted"/>
<feature type="domain" description="Radical SAM core" evidence="7">
    <location>
        <begin position="1"/>
        <end position="243"/>
    </location>
</feature>
<dbReference type="SFLD" id="SFLDG01082">
    <property type="entry name" value="B12-binding_domain_containing"/>
    <property type="match status" value="1"/>
</dbReference>
<reference evidence="8 9" key="1">
    <citation type="submission" date="2015-09" db="EMBL/GenBank/DDBJ databases">
        <title>Draft genome sequence of a Caloramator mitchellensis, a moderate thermophile from the Great Artesian Basin of Australia.</title>
        <authorList>
            <person name="Patel B.K."/>
        </authorList>
    </citation>
    <scope>NUCLEOTIDE SEQUENCE [LARGE SCALE GENOMIC DNA]</scope>
    <source>
        <strain evidence="8 9">VF08</strain>
    </source>
</reference>
<dbReference type="Pfam" id="PF04055">
    <property type="entry name" value="Radical_SAM"/>
    <property type="match status" value="1"/>
</dbReference>
<dbReference type="InterPro" id="IPR023404">
    <property type="entry name" value="rSAM_horseshoe"/>
</dbReference>
<dbReference type="GO" id="GO:0002926">
    <property type="term" value="P:tRNA wobble base 5-methoxycarbonylmethyl-2-thiouridinylation"/>
    <property type="evidence" value="ECO:0007669"/>
    <property type="project" value="TreeGrafter"/>
</dbReference>
<evidence type="ECO:0000313" key="8">
    <source>
        <dbReference type="EMBL" id="KRQ86952.1"/>
    </source>
</evidence>